<proteinExistence type="predicted"/>
<accession>A0A1H0ZKZ7</accession>
<protein>
    <submittedName>
        <fullName evidence="1">Uncharacterized protein</fullName>
    </submittedName>
</protein>
<keyword evidence="2" id="KW-1185">Reference proteome</keyword>
<dbReference type="AlphaFoldDB" id="A0A1H0ZKZ7"/>
<name>A0A1H0ZKZ7_9LACT</name>
<evidence type="ECO:0000313" key="1">
    <source>
        <dbReference type="EMBL" id="SDQ27831.1"/>
    </source>
</evidence>
<dbReference type="Proteomes" id="UP000199481">
    <property type="component" value="Unassembled WGS sequence"/>
</dbReference>
<reference evidence="2" key="1">
    <citation type="submission" date="2016-10" db="EMBL/GenBank/DDBJ databases">
        <authorList>
            <person name="Varghese N."/>
            <person name="Submissions S."/>
        </authorList>
    </citation>
    <scope>NUCLEOTIDE SEQUENCE [LARGE SCALE GENOMIC DNA]</scope>
    <source>
        <strain evidence="2">MPL-11</strain>
    </source>
</reference>
<gene>
    <name evidence="1" type="ORF">SAMN04487752_1569</name>
</gene>
<organism evidence="1 2">
    <name type="scientific">Carnobacterium viridans</name>
    <dbReference type="NCBI Taxonomy" id="174587"/>
    <lineage>
        <taxon>Bacteria</taxon>
        <taxon>Bacillati</taxon>
        <taxon>Bacillota</taxon>
        <taxon>Bacilli</taxon>
        <taxon>Lactobacillales</taxon>
        <taxon>Carnobacteriaceae</taxon>
        <taxon>Carnobacterium</taxon>
    </lineage>
</organism>
<evidence type="ECO:0000313" key="2">
    <source>
        <dbReference type="Proteomes" id="UP000199481"/>
    </source>
</evidence>
<sequence length="200" mass="22934">MSFEPIERTNSYYNESLLSIDKKICNLLNQRKVVQGKNIFFPPDEVVSCFAEEYDLQEEYLQSIFTTMAMEASLKPMVVPVEFKKYVPVLKMYENNGVIYTVTFIRQYANASVLYLDTDWEEAKENSEDNYNPDLFELSINDIYDCRSEVGGGTTGHMSQNYIISPSLPDDVSGIELIFKEPGRPFKVNSTGFEFTIKLG</sequence>
<dbReference type="RefSeq" id="WP_176944096.1">
    <property type="nucleotide sequence ID" value="NZ_CP084916.1"/>
</dbReference>
<dbReference type="EMBL" id="FNJW01000008">
    <property type="protein sequence ID" value="SDQ27831.1"/>
    <property type="molecule type" value="Genomic_DNA"/>
</dbReference>